<accession>A0AAE6G678</accession>
<dbReference type="AlphaFoldDB" id="A0AAE6G678"/>
<evidence type="ECO:0000313" key="2">
    <source>
        <dbReference type="EMBL" id="QDE71371.1"/>
    </source>
</evidence>
<dbReference type="EMBL" id="CP017174">
    <property type="protein sequence ID" value="QDE71371.1"/>
    <property type="molecule type" value="Genomic_DNA"/>
</dbReference>
<feature type="compositionally biased region" description="Basic and acidic residues" evidence="1">
    <location>
        <begin position="1"/>
        <end position="10"/>
    </location>
</feature>
<sequence>MGLRPRDGTRPDPPPVRAGRTAVACQHGYRTRRGFRTRAVVCNLLGRAQGVAPGASMFNPANIQMGMTARDRDGEKVGTIIAADAAGFFIGRGRLFTRDCRMAFSDVADIDGEDVYLREELSHLPDLKPEALAPARRTSTTAGLPLQHDLTGGLGWAHDDTDEESPVPASARESSGMARQWASEEGDAAPRREAPPSDARRYTRH</sequence>
<evidence type="ECO:0000313" key="3">
    <source>
        <dbReference type="Proteomes" id="UP000320179"/>
    </source>
</evidence>
<name>A0AAE6G678_MYXXA</name>
<feature type="region of interest" description="Disordered" evidence="1">
    <location>
        <begin position="1"/>
        <end position="22"/>
    </location>
</feature>
<proteinExistence type="predicted"/>
<feature type="region of interest" description="Disordered" evidence="1">
    <location>
        <begin position="135"/>
        <end position="205"/>
    </location>
</feature>
<organism evidence="2 3">
    <name type="scientific">Myxococcus xanthus</name>
    <dbReference type="NCBI Taxonomy" id="34"/>
    <lineage>
        <taxon>Bacteria</taxon>
        <taxon>Pseudomonadati</taxon>
        <taxon>Myxococcota</taxon>
        <taxon>Myxococcia</taxon>
        <taxon>Myxococcales</taxon>
        <taxon>Cystobacterineae</taxon>
        <taxon>Myxococcaceae</taxon>
        <taxon>Myxococcus</taxon>
    </lineage>
</organism>
<protein>
    <submittedName>
        <fullName evidence="2">Uncharacterized protein</fullName>
    </submittedName>
</protein>
<gene>
    <name evidence="2" type="ORF">BHS09_32760</name>
</gene>
<reference evidence="2 3" key="1">
    <citation type="journal article" date="2019" name="Science">
        <title>Social genes are selection hotspots in kin groups of a soil microbe.</title>
        <authorList>
            <person name="Wielgoss S."/>
            <person name="Wolfensberger R."/>
            <person name="Sun L."/>
            <person name="Fiegna F."/>
            <person name="Velicer G.J."/>
        </authorList>
    </citation>
    <scope>NUCLEOTIDE SEQUENCE [LARGE SCALE GENOMIC DNA]</scope>
    <source>
        <strain evidence="2 3">MC3.5.9c15</strain>
    </source>
</reference>
<dbReference type="Proteomes" id="UP000320179">
    <property type="component" value="Chromosome"/>
</dbReference>
<evidence type="ECO:0000256" key="1">
    <source>
        <dbReference type="SAM" id="MobiDB-lite"/>
    </source>
</evidence>
<feature type="compositionally biased region" description="Basic and acidic residues" evidence="1">
    <location>
        <begin position="188"/>
        <end position="205"/>
    </location>
</feature>